<proteinExistence type="predicted"/>
<accession>A0A398B0X0</accession>
<name>A0A398B0X0_9BACI</name>
<dbReference type="AlphaFoldDB" id="A0A398B0X0"/>
<dbReference type="OrthoDB" id="9800154at2"/>
<dbReference type="SUPFAM" id="SSF52091">
    <property type="entry name" value="SpoIIaa-like"/>
    <property type="match status" value="1"/>
</dbReference>
<organism evidence="3 4">
    <name type="scientific">Mesobacillus zeae</name>
    <dbReference type="NCBI Taxonomy" id="1917180"/>
    <lineage>
        <taxon>Bacteria</taxon>
        <taxon>Bacillati</taxon>
        <taxon>Bacillota</taxon>
        <taxon>Bacilli</taxon>
        <taxon>Bacillales</taxon>
        <taxon>Bacillaceae</taxon>
        <taxon>Mesobacillus</taxon>
    </lineage>
</organism>
<evidence type="ECO:0000259" key="2">
    <source>
        <dbReference type="PROSITE" id="PS50801"/>
    </source>
</evidence>
<keyword evidence="1" id="KW-0597">Phosphoprotein</keyword>
<dbReference type="InterPro" id="IPR051932">
    <property type="entry name" value="Bact_StressResp_Reg"/>
</dbReference>
<reference evidence="3 4" key="1">
    <citation type="submission" date="2018-08" db="EMBL/GenBank/DDBJ databases">
        <title>Bacillus jemisoniae sp. nov., Bacillus chryseoplanitiae sp. nov., Bacillus resnikiae sp. nov., and Bacillus frankliniae sp. nov., isolated from Viking spacecraft and associated surfaces.</title>
        <authorList>
            <person name="Seuylemezian A."/>
            <person name="Vaishampayan P."/>
        </authorList>
    </citation>
    <scope>NUCLEOTIDE SEQUENCE [LARGE SCALE GENOMIC DNA]</scope>
    <source>
        <strain evidence="3 4">JJ-247</strain>
    </source>
</reference>
<dbReference type="InterPro" id="IPR036513">
    <property type="entry name" value="STAS_dom_sf"/>
</dbReference>
<comment type="caution">
    <text evidence="3">The sequence shown here is derived from an EMBL/GenBank/DDBJ whole genome shotgun (WGS) entry which is preliminary data.</text>
</comment>
<feature type="domain" description="STAS" evidence="2">
    <location>
        <begin position="157"/>
        <end position="268"/>
    </location>
</feature>
<keyword evidence="4" id="KW-1185">Reference proteome</keyword>
<dbReference type="PANTHER" id="PTHR33745:SF3">
    <property type="entry name" value="RSBT CO-ANTAGONIST PROTEIN RSBRC"/>
    <property type="match status" value="1"/>
</dbReference>
<dbReference type="Pfam" id="PF01740">
    <property type="entry name" value="STAS"/>
    <property type="match status" value="1"/>
</dbReference>
<dbReference type="PROSITE" id="PS50801">
    <property type="entry name" value="STAS"/>
    <property type="match status" value="1"/>
</dbReference>
<dbReference type="EMBL" id="QWVT01000058">
    <property type="protein sequence ID" value="RID81533.1"/>
    <property type="molecule type" value="Genomic_DNA"/>
</dbReference>
<dbReference type="CDD" id="cd07041">
    <property type="entry name" value="STAS_RsbR_RsbS_like"/>
    <property type="match status" value="1"/>
</dbReference>
<dbReference type="InterPro" id="IPR002645">
    <property type="entry name" value="STAS_dom"/>
</dbReference>
<dbReference type="Proteomes" id="UP000265816">
    <property type="component" value="Unassembled WGS sequence"/>
</dbReference>
<gene>
    <name evidence="3" type="ORF">D1970_21435</name>
</gene>
<evidence type="ECO:0000313" key="4">
    <source>
        <dbReference type="Proteomes" id="UP000265816"/>
    </source>
</evidence>
<protein>
    <submittedName>
        <fullName evidence="3">STAS domain-containing protein</fullName>
    </submittedName>
</protein>
<sequence>MEKTKLLNEYLIKHSEEMTSKWFETRKESNLIYGKNASPHIAEDIKEQNLKLIKIVADGLLWEKDYKEWAWETSTKRANNQASLAEVLRNFKTFRAIFWGYVVQYSSMNTVNVEELGKWGDRINFIFDDIIEMFSVHYQKVHDENSRAQREMMLEMSSPVIPVYGNIGILPLVGDVDTYRAKIIREKTLLQASTLKLEHLIVDLSGVPIIDTMVANELFQVIKALSMLGIHASITGISPAIALTSVNLGLDFSDVPTYANLQQALHDHIKA</sequence>
<dbReference type="RefSeq" id="WP_119114882.1">
    <property type="nucleotide sequence ID" value="NZ_CBCSEO010000036.1"/>
</dbReference>
<evidence type="ECO:0000256" key="1">
    <source>
        <dbReference type="ARBA" id="ARBA00022553"/>
    </source>
</evidence>
<evidence type="ECO:0000313" key="3">
    <source>
        <dbReference type="EMBL" id="RID81533.1"/>
    </source>
</evidence>
<dbReference type="PANTHER" id="PTHR33745">
    <property type="entry name" value="RSBT ANTAGONIST PROTEIN RSBS-RELATED"/>
    <property type="match status" value="1"/>
</dbReference>
<dbReference type="Gene3D" id="3.30.750.24">
    <property type="entry name" value="STAS domain"/>
    <property type="match status" value="1"/>
</dbReference>